<keyword evidence="3" id="KW-0732">Signal</keyword>
<reference evidence="5 6" key="1">
    <citation type="submission" date="2024-05" db="EMBL/GenBank/DDBJ databases">
        <title>De novo assembly of an allotetraploid wild potato.</title>
        <authorList>
            <person name="Hosaka A.J."/>
        </authorList>
    </citation>
    <scope>NUCLEOTIDE SEQUENCE [LARGE SCALE GENOMIC DNA]</scope>
    <source>
        <tissue evidence="5">Young leaves</tissue>
    </source>
</reference>
<evidence type="ECO:0000256" key="3">
    <source>
        <dbReference type="SAM" id="SignalP"/>
    </source>
</evidence>
<gene>
    <name evidence="5" type="ORF">AABB24_030714</name>
</gene>
<dbReference type="AlphaFoldDB" id="A0ABD2RQD6"/>
<dbReference type="SMART" id="SM00343">
    <property type="entry name" value="ZnF_C2HC"/>
    <property type="match status" value="1"/>
</dbReference>
<dbReference type="Pfam" id="PF22936">
    <property type="entry name" value="Pol_BBD"/>
    <property type="match status" value="1"/>
</dbReference>
<dbReference type="PANTHER" id="PTHR47592">
    <property type="entry name" value="PBF68 PROTEIN"/>
    <property type="match status" value="1"/>
</dbReference>
<dbReference type="Gene3D" id="4.10.60.10">
    <property type="entry name" value="Zinc finger, CCHC-type"/>
    <property type="match status" value="1"/>
</dbReference>
<dbReference type="InterPro" id="IPR001878">
    <property type="entry name" value="Znf_CCHC"/>
</dbReference>
<dbReference type="InterPro" id="IPR054722">
    <property type="entry name" value="PolX-like_BBD"/>
</dbReference>
<comment type="caution">
    <text evidence="5">The sequence shown here is derived from an EMBL/GenBank/DDBJ whole genome shotgun (WGS) entry which is preliminary data.</text>
</comment>
<organism evidence="5 6">
    <name type="scientific">Solanum stoloniferum</name>
    <dbReference type="NCBI Taxonomy" id="62892"/>
    <lineage>
        <taxon>Eukaryota</taxon>
        <taxon>Viridiplantae</taxon>
        <taxon>Streptophyta</taxon>
        <taxon>Embryophyta</taxon>
        <taxon>Tracheophyta</taxon>
        <taxon>Spermatophyta</taxon>
        <taxon>Magnoliopsida</taxon>
        <taxon>eudicotyledons</taxon>
        <taxon>Gunneridae</taxon>
        <taxon>Pentapetalae</taxon>
        <taxon>asterids</taxon>
        <taxon>lamiids</taxon>
        <taxon>Solanales</taxon>
        <taxon>Solanaceae</taxon>
        <taxon>Solanoideae</taxon>
        <taxon>Solaneae</taxon>
        <taxon>Solanum</taxon>
    </lineage>
</organism>
<keyword evidence="1" id="KW-0863">Zinc-finger</keyword>
<feature type="domain" description="CCHC-type" evidence="4">
    <location>
        <begin position="289"/>
        <end position="302"/>
    </location>
</feature>
<keyword evidence="1" id="KW-0479">Metal-binding</keyword>
<name>A0ABD2RQD6_9SOLN</name>
<evidence type="ECO:0000313" key="6">
    <source>
        <dbReference type="Proteomes" id="UP001627284"/>
    </source>
</evidence>
<dbReference type="GO" id="GO:0008270">
    <property type="term" value="F:zinc ion binding"/>
    <property type="evidence" value="ECO:0007669"/>
    <property type="project" value="UniProtKB-KW"/>
</dbReference>
<dbReference type="Pfam" id="PF14223">
    <property type="entry name" value="Retrotran_gag_2"/>
    <property type="match status" value="1"/>
</dbReference>
<dbReference type="EMBL" id="JBJKTR010000018">
    <property type="protein sequence ID" value="KAL3334084.1"/>
    <property type="molecule type" value="Genomic_DNA"/>
</dbReference>
<keyword evidence="1" id="KW-0862">Zinc</keyword>
<proteinExistence type="predicted"/>
<feature type="signal peptide" evidence="3">
    <location>
        <begin position="1"/>
        <end position="19"/>
    </location>
</feature>
<dbReference type="InterPro" id="IPR036875">
    <property type="entry name" value="Znf_CCHC_sf"/>
</dbReference>
<evidence type="ECO:0000313" key="5">
    <source>
        <dbReference type="EMBL" id="KAL3334084.1"/>
    </source>
</evidence>
<sequence length="459" mass="51403">MELITIFLGFSLLVHGALGSEKKMTNSSQVNVGTVSAATSSAAPTRSTAALAPAEKLAKFSGVDFKRWQQMMFFYLTTLSLQRFINENIPIMSNETPSEEQFLVTEAWKHSDFLCKNYILSGLQDDLYNVYSNVKTSKELWDALEKKYKTEDAGMKKFIVAKFLDYKMIDSKTVVTQVQELQVIIHDFLAEGLVVNDAFQVAAIIEKLPTLWKDFKNYLKHKRKEMTVEDLMVRLRIEEDNKAAEKRSRGNSATSGVNIVEEDPTKSKKRKKASGPKNNPPKKKFNGSCFNCGKRGHKATECQGPKKDKKKDQANLAESKGEMDDLCAILSECNLVENPREWWIDSGASCHVCTNKELFSSYTPAPTDEKLFMANSAVAKVEGTGKILLKMTSGKVVTLNRVSYVPELRKNLVSIPVLTKNGFKCVFVSDKVVVSKNEMYVGKGYLTEGLFKLNVIAVD</sequence>
<dbReference type="SUPFAM" id="SSF57756">
    <property type="entry name" value="Retrovirus zinc finger-like domains"/>
    <property type="match status" value="1"/>
</dbReference>
<feature type="compositionally biased region" description="Basic and acidic residues" evidence="2">
    <location>
        <begin position="298"/>
        <end position="317"/>
    </location>
</feature>
<evidence type="ECO:0000256" key="2">
    <source>
        <dbReference type="SAM" id="MobiDB-lite"/>
    </source>
</evidence>
<feature type="region of interest" description="Disordered" evidence="2">
    <location>
        <begin position="242"/>
        <end position="317"/>
    </location>
</feature>
<keyword evidence="6" id="KW-1185">Reference proteome</keyword>
<feature type="non-terminal residue" evidence="5">
    <location>
        <position position="459"/>
    </location>
</feature>
<accession>A0ABD2RQD6</accession>
<feature type="compositionally biased region" description="Basic residues" evidence="2">
    <location>
        <begin position="267"/>
        <end position="285"/>
    </location>
</feature>
<protein>
    <recommendedName>
        <fullName evidence="4">CCHC-type domain-containing protein</fullName>
    </recommendedName>
</protein>
<evidence type="ECO:0000259" key="4">
    <source>
        <dbReference type="PROSITE" id="PS50158"/>
    </source>
</evidence>
<dbReference type="PANTHER" id="PTHR47592:SF27">
    <property type="entry name" value="OS08G0421700 PROTEIN"/>
    <property type="match status" value="1"/>
</dbReference>
<dbReference type="Proteomes" id="UP001627284">
    <property type="component" value="Unassembled WGS sequence"/>
</dbReference>
<evidence type="ECO:0000256" key="1">
    <source>
        <dbReference type="PROSITE-ProRule" id="PRU00047"/>
    </source>
</evidence>
<feature type="chain" id="PRO_5044883233" description="CCHC-type domain-containing protein" evidence="3">
    <location>
        <begin position="20"/>
        <end position="459"/>
    </location>
</feature>
<dbReference type="PROSITE" id="PS50158">
    <property type="entry name" value="ZF_CCHC"/>
    <property type="match status" value="1"/>
</dbReference>